<protein>
    <submittedName>
        <fullName evidence="3">DUF5638 domain-containing protein</fullName>
    </submittedName>
</protein>
<evidence type="ECO:0000313" key="3">
    <source>
        <dbReference type="EMBL" id="MFJ1268317.1"/>
    </source>
</evidence>
<comment type="caution">
    <text evidence="3">The sequence shown here is derived from an EMBL/GenBank/DDBJ whole genome shotgun (WGS) entry which is preliminary data.</text>
</comment>
<accession>A0ABW8D6J7</accession>
<proteinExistence type="predicted"/>
<dbReference type="EMBL" id="JBGORX010000001">
    <property type="protein sequence ID" value="MFJ1268317.1"/>
    <property type="molecule type" value="Genomic_DNA"/>
</dbReference>
<evidence type="ECO:0000256" key="1">
    <source>
        <dbReference type="SAM" id="Phobius"/>
    </source>
</evidence>
<dbReference type="InterPro" id="IPR040737">
    <property type="entry name" value="DUF5638"/>
</dbReference>
<sequence length="222" mass="25037">MPLYYTDAKTRINAFHDQLETVKATLTEIINDKDVAEEIKAHIDVIQNYYNTSLRAAKNEKTQNAVIHSYQNYINLLKTAHQMGTQKPVVLGPLDEFFKASNEAIGREYDARRISAFFHNCYKICELTFWASAAITMYASIFLVALPMLIVQPTLGLAVSIAVGGMFLKTTSNCLECFGEFKGTARHSTEYVTEKALLSFFQPKAPEMPEQLVEVVDSQLTY</sequence>
<keyword evidence="1" id="KW-1133">Transmembrane helix</keyword>
<feature type="domain" description="DUF5638" evidence="2">
    <location>
        <begin position="16"/>
        <end position="125"/>
    </location>
</feature>
<dbReference type="Pfam" id="PF18688">
    <property type="entry name" value="DUF5638"/>
    <property type="match status" value="1"/>
</dbReference>
<keyword evidence="1" id="KW-0812">Transmembrane</keyword>
<reference evidence="3 4" key="1">
    <citation type="submission" date="2024-08" db="EMBL/GenBank/DDBJ databases">
        <title>Draft Genome Sequence of Legionella lytica strain DSB2004, Isolated From a Fire Sprinkler System.</title>
        <authorList>
            <person name="Everhart A.D."/>
            <person name="Kidane D.T."/>
            <person name="Farone A.L."/>
            <person name="Farone M.B."/>
        </authorList>
    </citation>
    <scope>NUCLEOTIDE SEQUENCE [LARGE SCALE GENOMIC DNA]</scope>
    <source>
        <strain evidence="3 4">DSB2004</strain>
    </source>
</reference>
<dbReference type="Proteomes" id="UP001615550">
    <property type="component" value="Unassembled WGS sequence"/>
</dbReference>
<evidence type="ECO:0000313" key="4">
    <source>
        <dbReference type="Proteomes" id="UP001615550"/>
    </source>
</evidence>
<keyword evidence="1" id="KW-0472">Membrane</keyword>
<name>A0ABW8D6J7_9GAMM</name>
<keyword evidence="4" id="KW-1185">Reference proteome</keyword>
<gene>
    <name evidence="3" type="ORF">ACD661_07095</name>
</gene>
<organism evidence="3 4">
    <name type="scientific">Legionella lytica</name>
    <dbReference type="NCBI Taxonomy" id="96232"/>
    <lineage>
        <taxon>Bacteria</taxon>
        <taxon>Pseudomonadati</taxon>
        <taxon>Pseudomonadota</taxon>
        <taxon>Gammaproteobacteria</taxon>
        <taxon>Legionellales</taxon>
        <taxon>Legionellaceae</taxon>
        <taxon>Legionella</taxon>
    </lineage>
</organism>
<evidence type="ECO:0000259" key="2">
    <source>
        <dbReference type="Pfam" id="PF18688"/>
    </source>
</evidence>
<dbReference type="RefSeq" id="WP_400187130.1">
    <property type="nucleotide sequence ID" value="NZ_JBGORX010000001.1"/>
</dbReference>
<feature type="transmembrane region" description="Helical" evidence="1">
    <location>
        <begin position="129"/>
        <end position="151"/>
    </location>
</feature>